<name>A0A2P2KG69_RHIMU</name>
<keyword evidence="1" id="KW-1133">Transmembrane helix</keyword>
<keyword evidence="1" id="KW-0812">Transmembrane</keyword>
<organism evidence="2">
    <name type="scientific">Rhizophora mucronata</name>
    <name type="common">Asiatic mangrove</name>
    <dbReference type="NCBI Taxonomy" id="61149"/>
    <lineage>
        <taxon>Eukaryota</taxon>
        <taxon>Viridiplantae</taxon>
        <taxon>Streptophyta</taxon>
        <taxon>Embryophyta</taxon>
        <taxon>Tracheophyta</taxon>
        <taxon>Spermatophyta</taxon>
        <taxon>Magnoliopsida</taxon>
        <taxon>eudicotyledons</taxon>
        <taxon>Gunneridae</taxon>
        <taxon>Pentapetalae</taxon>
        <taxon>rosids</taxon>
        <taxon>fabids</taxon>
        <taxon>Malpighiales</taxon>
        <taxon>Rhizophoraceae</taxon>
        <taxon>Rhizophora</taxon>
    </lineage>
</organism>
<proteinExistence type="predicted"/>
<accession>A0A2P2KG69</accession>
<keyword evidence="1" id="KW-0472">Membrane</keyword>
<dbReference type="EMBL" id="GGEC01024217">
    <property type="protein sequence ID" value="MBX04701.1"/>
    <property type="molecule type" value="Transcribed_RNA"/>
</dbReference>
<reference evidence="2" key="1">
    <citation type="submission" date="2018-02" db="EMBL/GenBank/DDBJ databases">
        <title>Rhizophora mucronata_Transcriptome.</title>
        <authorList>
            <person name="Meera S.P."/>
            <person name="Sreeshan A."/>
            <person name="Augustine A."/>
        </authorList>
    </citation>
    <scope>NUCLEOTIDE SEQUENCE</scope>
    <source>
        <tissue evidence="2">Leaf</tissue>
    </source>
</reference>
<feature type="transmembrane region" description="Helical" evidence="1">
    <location>
        <begin position="39"/>
        <end position="56"/>
    </location>
</feature>
<dbReference type="AlphaFoldDB" id="A0A2P2KG69"/>
<protein>
    <submittedName>
        <fullName evidence="2">Calcineurin B-like protein 10</fullName>
    </submittedName>
</protein>
<sequence length="57" mass="6534">MMDSYTRKSSSWHSCKLRVGKTCFSTGSLISLMRRKTELLSLRNLSMVSVFFILVSL</sequence>
<evidence type="ECO:0000256" key="1">
    <source>
        <dbReference type="SAM" id="Phobius"/>
    </source>
</evidence>
<evidence type="ECO:0000313" key="2">
    <source>
        <dbReference type="EMBL" id="MBX04701.1"/>
    </source>
</evidence>